<accession>A0A6B3BPZ5</accession>
<evidence type="ECO:0000313" key="1">
    <source>
        <dbReference type="EMBL" id="NEC86411.1"/>
    </source>
</evidence>
<proteinExistence type="predicted"/>
<dbReference type="EMBL" id="JAAGLU010000008">
    <property type="protein sequence ID" value="NEC86411.1"/>
    <property type="molecule type" value="Genomic_DNA"/>
</dbReference>
<name>A0A6B3BPZ5_9ACTN</name>
<organism evidence="1">
    <name type="scientific">Streptomyces sp. SID12501</name>
    <dbReference type="NCBI Taxonomy" id="2706042"/>
    <lineage>
        <taxon>Bacteria</taxon>
        <taxon>Bacillati</taxon>
        <taxon>Actinomycetota</taxon>
        <taxon>Actinomycetes</taxon>
        <taxon>Kitasatosporales</taxon>
        <taxon>Streptomycetaceae</taxon>
        <taxon>Streptomyces</taxon>
    </lineage>
</organism>
<reference evidence="1" key="1">
    <citation type="submission" date="2020-01" db="EMBL/GenBank/DDBJ databases">
        <title>Insect and environment-associated Actinomycetes.</title>
        <authorList>
            <person name="Currrie C."/>
            <person name="Chevrette M."/>
            <person name="Carlson C."/>
            <person name="Stubbendieck R."/>
            <person name="Wendt-Pienkowski E."/>
        </authorList>
    </citation>
    <scope>NUCLEOTIDE SEQUENCE</scope>
    <source>
        <strain evidence="1">SID12501</strain>
    </source>
</reference>
<dbReference type="AlphaFoldDB" id="A0A6B3BPZ5"/>
<protein>
    <submittedName>
        <fullName evidence="1">Uncharacterized protein</fullName>
    </submittedName>
</protein>
<gene>
    <name evidence="1" type="ORF">G3I71_11400</name>
</gene>
<dbReference type="RefSeq" id="WP_164313868.1">
    <property type="nucleotide sequence ID" value="NZ_JAAGLU010000008.1"/>
</dbReference>
<sequence>MTVHAIEIMLTRAVGAVELNAAQHESGLPLAASGDLKRLVVLVSAKSEPAAVRKVWKRLADALPIDVLCSLFPGPDGMYRMSIPMSVDALRRLRHQAVTEGKTPEGCLRDAVAQALARDRSTRRARLECQLNTLFREFTPEEVTGAAAQRIRGSDRTETFTVQSG</sequence>
<comment type="caution">
    <text evidence="1">The sequence shown here is derived from an EMBL/GenBank/DDBJ whole genome shotgun (WGS) entry which is preliminary data.</text>
</comment>